<evidence type="ECO:0000259" key="7">
    <source>
        <dbReference type="Pfam" id="PF03775"/>
    </source>
</evidence>
<evidence type="ECO:0000313" key="9">
    <source>
        <dbReference type="EMBL" id="SKA82083.1"/>
    </source>
</evidence>
<dbReference type="HAMAP" id="MF_00267">
    <property type="entry name" value="MinC"/>
    <property type="match status" value="1"/>
</dbReference>
<organism evidence="9 10">
    <name type="scientific">Thiothrix eikelboomii</name>
    <dbReference type="NCBI Taxonomy" id="92487"/>
    <lineage>
        <taxon>Bacteria</taxon>
        <taxon>Pseudomonadati</taxon>
        <taxon>Pseudomonadota</taxon>
        <taxon>Gammaproteobacteria</taxon>
        <taxon>Thiotrichales</taxon>
        <taxon>Thiotrichaceae</taxon>
        <taxon>Thiothrix</taxon>
    </lineage>
</organism>
<dbReference type="Gene3D" id="2.160.20.70">
    <property type="match status" value="1"/>
</dbReference>
<name>A0A1T4WXJ1_9GAMM</name>
<dbReference type="RefSeq" id="WP_234975859.1">
    <property type="nucleotide sequence ID" value="NZ_FUYB01000010.1"/>
</dbReference>
<comment type="similarity">
    <text evidence="1 6">Belongs to the MinC family.</text>
</comment>
<evidence type="ECO:0000256" key="1">
    <source>
        <dbReference type="ARBA" id="ARBA00006291"/>
    </source>
</evidence>
<evidence type="ECO:0000259" key="8">
    <source>
        <dbReference type="Pfam" id="PF05209"/>
    </source>
</evidence>
<evidence type="ECO:0000256" key="5">
    <source>
        <dbReference type="ARBA" id="ARBA00025606"/>
    </source>
</evidence>
<keyword evidence="4 6" id="KW-0131">Cell cycle</keyword>
<evidence type="ECO:0000256" key="4">
    <source>
        <dbReference type="ARBA" id="ARBA00023306"/>
    </source>
</evidence>
<feature type="domain" description="Septum formation inhibitor MinC C-terminal" evidence="7">
    <location>
        <begin position="133"/>
        <end position="232"/>
    </location>
</feature>
<dbReference type="NCBIfam" id="TIGR01222">
    <property type="entry name" value="minC"/>
    <property type="match status" value="1"/>
</dbReference>
<dbReference type="PANTHER" id="PTHR34108">
    <property type="entry name" value="SEPTUM SITE-DETERMINING PROTEIN MINC"/>
    <property type="match status" value="1"/>
</dbReference>
<accession>A0A1T4WXJ1</accession>
<dbReference type="PANTHER" id="PTHR34108:SF1">
    <property type="entry name" value="SEPTUM SITE-DETERMINING PROTEIN MINC"/>
    <property type="match status" value="1"/>
</dbReference>
<dbReference type="EMBL" id="FUYB01000010">
    <property type="protein sequence ID" value="SKA82083.1"/>
    <property type="molecule type" value="Genomic_DNA"/>
</dbReference>
<keyword evidence="10" id="KW-1185">Reference proteome</keyword>
<evidence type="ECO:0000313" key="10">
    <source>
        <dbReference type="Proteomes" id="UP000190460"/>
    </source>
</evidence>
<dbReference type="GO" id="GO:1901891">
    <property type="term" value="P:regulation of cell septum assembly"/>
    <property type="evidence" value="ECO:0007669"/>
    <property type="project" value="InterPro"/>
</dbReference>
<dbReference type="AlphaFoldDB" id="A0A1T4WXJ1"/>
<dbReference type="SUPFAM" id="SSF63848">
    <property type="entry name" value="Cell-division inhibitor MinC, C-terminal domain"/>
    <property type="match status" value="1"/>
</dbReference>
<dbReference type="InterPro" id="IPR007874">
    <property type="entry name" value="MinC_N"/>
</dbReference>
<keyword evidence="3 6" id="KW-0717">Septation</keyword>
<dbReference type="InterPro" id="IPR016098">
    <property type="entry name" value="CAP/MinC_C"/>
</dbReference>
<proteinExistence type="inferred from homology"/>
<dbReference type="InterPro" id="IPR013033">
    <property type="entry name" value="MinC"/>
</dbReference>
<dbReference type="STRING" id="92487.SAMN02745130_02244"/>
<comment type="function">
    <text evidence="5 6">Cell division inhibitor that blocks the formation of polar Z ring septums. Rapidly oscillates between the poles of the cell to destabilize FtsZ filaments that have formed before they mature into polar Z rings. Prevents FtsZ polymerization.</text>
</comment>
<protein>
    <recommendedName>
        <fullName evidence="6">Probable septum site-determining protein MinC</fullName>
    </recommendedName>
</protein>
<dbReference type="InterPro" id="IPR036145">
    <property type="entry name" value="MinC_C_sf"/>
</dbReference>
<evidence type="ECO:0000256" key="2">
    <source>
        <dbReference type="ARBA" id="ARBA00022618"/>
    </source>
</evidence>
<evidence type="ECO:0000256" key="6">
    <source>
        <dbReference type="HAMAP-Rule" id="MF_00267"/>
    </source>
</evidence>
<gene>
    <name evidence="6" type="primary">minC</name>
    <name evidence="9" type="ORF">SAMN02745130_02244</name>
</gene>
<dbReference type="GO" id="GO:0000902">
    <property type="term" value="P:cell morphogenesis"/>
    <property type="evidence" value="ECO:0007669"/>
    <property type="project" value="InterPro"/>
</dbReference>
<dbReference type="GO" id="GO:0051302">
    <property type="term" value="P:regulation of cell division"/>
    <property type="evidence" value="ECO:0007669"/>
    <property type="project" value="InterPro"/>
</dbReference>
<sequence>MKEQIIDLKGEMSLLTVLVLYTTQIQAIREALEEKKQQASHFLVRSPIIIDCQLLGERSLELEFAELKILMTQVGFVPVGLRNLWEAAEALAIDAGWALLRPSKQQVTPNTPPPTEITLEQEPSEAVQRLLVLDRPVRSGQQVYCPHGDIVVLQHTSAGSELLAGGSVHVYGALRGRVLAGVQGDTQARIFCERLEAELIAIAGRYRLLDDIESNLKGQAVMIYLEQEKLKIVPI</sequence>
<feature type="domain" description="Septum formation inhibitor MinC N-terminal" evidence="8">
    <location>
        <begin position="6"/>
        <end position="78"/>
    </location>
</feature>
<keyword evidence="2 6" id="KW-0132">Cell division</keyword>
<dbReference type="Gene3D" id="3.30.70.260">
    <property type="match status" value="1"/>
</dbReference>
<dbReference type="Pfam" id="PF05209">
    <property type="entry name" value="MinC_N"/>
    <property type="match status" value="1"/>
</dbReference>
<evidence type="ECO:0000256" key="3">
    <source>
        <dbReference type="ARBA" id="ARBA00023210"/>
    </source>
</evidence>
<dbReference type="InterPro" id="IPR005526">
    <property type="entry name" value="Septum_form_inhib_MinC_C"/>
</dbReference>
<dbReference type="GO" id="GO:0000917">
    <property type="term" value="P:division septum assembly"/>
    <property type="evidence" value="ECO:0007669"/>
    <property type="project" value="UniProtKB-KW"/>
</dbReference>
<dbReference type="Pfam" id="PF03775">
    <property type="entry name" value="MinC_C"/>
    <property type="match status" value="1"/>
</dbReference>
<dbReference type="Proteomes" id="UP000190460">
    <property type="component" value="Unassembled WGS sequence"/>
</dbReference>
<comment type="subunit">
    <text evidence="6">Interacts with MinD and FtsZ.</text>
</comment>
<reference evidence="9 10" key="1">
    <citation type="submission" date="2017-02" db="EMBL/GenBank/DDBJ databases">
        <authorList>
            <person name="Peterson S.W."/>
        </authorList>
    </citation>
    <scope>NUCLEOTIDE SEQUENCE [LARGE SCALE GENOMIC DNA]</scope>
    <source>
        <strain evidence="9 10">ATCC 49788</strain>
    </source>
</reference>